<dbReference type="STRING" id="1205910.B005_4958"/>
<reference evidence="2" key="2">
    <citation type="submission" date="2012-08" db="EMBL/GenBank/DDBJ databases">
        <title>Whole-genome sequence of Nocardiopsis alba strain ATCC BAA-2165 associated with honeybees.</title>
        <authorList>
            <person name="Qiao J."/>
            <person name="Chen L."/>
            <person name="Li Y."/>
            <person name="Wang J."/>
            <person name="Zhang W."/>
            <person name="Chen S."/>
        </authorList>
    </citation>
    <scope>NUCLEOTIDE SEQUENCE [LARGE SCALE GENOMIC DNA]</scope>
    <source>
        <strain evidence="2">ATCC BAA-2165 / BE74</strain>
    </source>
</reference>
<accession>J7L3B7</accession>
<evidence type="ECO:0000313" key="2">
    <source>
        <dbReference type="Proteomes" id="UP000003779"/>
    </source>
</evidence>
<dbReference type="HOGENOM" id="CLU_1281270_0_0_11"/>
<evidence type="ECO:0000313" key="1">
    <source>
        <dbReference type="EMBL" id="AFR07236.1"/>
    </source>
</evidence>
<dbReference type="PATRIC" id="fig|1205910.3.peg.4684"/>
<proteinExistence type="predicted"/>
<dbReference type="EMBL" id="CP003788">
    <property type="protein sequence ID" value="AFR07236.1"/>
    <property type="molecule type" value="Genomic_DNA"/>
</dbReference>
<sequence length="223" mass="23798">MTMTDTYTLTLYNRSTAPRWTFAVYTVVPVSGSDRLAPVAWLTKTVDSGDSVTFEWTLDHRLVFAAQGIDTGTEWTEAASMPVSAGTHDNAARIGYQSGGHMFTLEPAEARPTTPGRLYVDTDPNVPEYGPIGGPTVGLALSGGEQNRPSTFAPAIVGTSGPGLSHAFDLDPTYYIDAGTIRQGTLVDFDAVTGFQKVEFGPGRFSSEWTLDASDTWVPGPPA</sequence>
<reference evidence="1 2" key="1">
    <citation type="journal article" date="2012" name="J. Bacteriol.">
        <title>Whole-Genome Sequence of Nocardiopsis alba Strain ATCC BAA-2165, Associated with Honeybees.</title>
        <authorList>
            <person name="Qiao J."/>
            <person name="Chen L."/>
            <person name="Li Y."/>
            <person name="Wang J."/>
            <person name="Zhang W."/>
            <person name="Chen S."/>
        </authorList>
    </citation>
    <scope>NUCLEOTIDE SEQUENCE [LARGE SCALE GENOMIC DNA]</scope>
    <source>
        <strain evidence="2">ATCC BAA-2165 / BE74</strain>
    </source>
</reference>
<dbReference type="KEGG" id="nal:B005_4958"/>
<name>J7L3B7_NOCAA</name>
<organism evidence="1 2">
    <name type="scientific">Nocardiopsis alba (strain ATCC BAA-2165 / BE74)</name>
    <dbReference type="NCBI Taxonomy" id="1205910"/>
    <lineage>
        <taxon>Bacteria</taxon>
        <taxon>Bacillati</taxon>
        <taxon>Actinomycetota</taxon>
        <taxon>Actinomycetes</taxon>
        <taxon>Streptosporangiales</taxon>
        <taxon>Nocardiopsidaceae</taxon>
        <taxon>Nocardiopsis</taxon>
    </lineage>
</organism>
<gene>
    <name evidence="1" type="ordered locus">B005_4958</name>
</gene>
<dbReference type="Proteomes" id="UP000003779">
    <property type="component" value="Chromosome"/>
</dbReference>
<protein>
    <submittedName>
        <fullName evidence="1">Uncharacterized protein</fullName>
    </submittedName>
</protein>
<dbReference type="eggNOG" id="ENOG5031YZQ">
    <property type="taxonomic scope" value="Bacteria"/>
</dbReference>
<dbReference type="AlphaFoldDB" id="J7L3B7"/>